<organism evidence="1">
    <name type="scientific">viral metagenome</name>
    <dbReference type="NCBI Taxonomy" id="1070528"/>
    <lineage>
        <taxon>unclassified sequences</taxon>
        <taxon>metagenomes</taxon>
        <taxon>organismal metagenomes</taxon>
    </lineage>
</organism>
<sequence>MPTTRKSTDYKETAVQYYLVEDKTQKIVKINYIAHILLYVIFKLL</sequence>
<dbReference type="EMBL" id="MN739094">
    <property type="protein sequence ID" value="QHS88243.1"/>
    <property type="molecule type" value="Genomic_DNA"/>
</dbReference>
<dbReference type="AlphaFoldDB" id="A0A6C0B9V3"/>
<protein>
    <submittedName>
        <fullName evidence="1">Uncharacterized protein</fullName>
    </submittedName>
</protein>
<evidence type="ECO:0000313" key="1">
    <source>
        <dbReference type="EMBL" id="QHS88243.1"/>
    </source>
</evidence>
<accession>A0A6C0B9V3</accession>
<name>A0A6C0B9V3_9ZZZZ</name>
<proteinExistence type="predicted"/>
<reference evidence="1" key="1">
    <citation type="journal article" date="2020" name="Nature">
        <title>Giant virus diversity and host interactions through global metagenomics.</title>
        <authorList>
            <person name="Schulz F."/>
            <person name="Roux S."/>
            <person name="Paez-Espino D."/>
            <person name="Jungbluth S."/>
            <person name="Walsh D.A."/>
            <person name="Denef V.J."/>
            <person name="McMahon K.D."/>
            <person name="Konstantinidis K.T."/>
            <person name="Eloe-Fadrosh E.A."/>
            <person name="Kyrpides N.C."/>
            <person name="Woyke T."/>
        </authorList>
    </citation>
    <scope>NUCLEOTIDE SEQUENCE</scope>
    <source>
        <strain evidence="1">GVMAG-M-3300010158-55</strain>
    </source>
</reference>